<proteinExistence type="predicted"/>
<accession>A0A9Q7UZV1</accession>
<keyword evidence="1" id="KW-0614">Plasmid</keyword>
<evidence type="ECO:0000313" key="2">
    <source>
        <dbReference type="Proteomes" id="UP000254259"/>
    </source>
</evidence>
<dbReference type="AlphaFoldDB" id="A0A9Q7UZV1"/>
<protein>
    <submittedName>
        <fullName evidence="1">Uncharacterized protein</fullName>
    </submittedName>
</protein>
<reference evidence="1 2" key="1">
    <citation type="submission" date="2018-01" db="EMBL/GenBank/DDBJ databases">
        <authorList>
            <person name="Clerissi C."/>
        </authorList>
    </citation>
    <scope>NUCLEOTIDE SEQUENCE [LARGE SCALE GENOMIC DNA]</scope>
    <source>
        <strain evidence="1">Cupriavidus taiwanensis SWF 66322</strain>
        <plasmid evidence="2">cbm2636_mp</plasmid>
    </source>
</reference>
<name>A0A9Q7UZV1_9BURK</name>
<dbReference type="EMBL" id="LT984814">
    <property type="protein sequence ID" value="SPD67717.1"/>
    <property type="molecule type" value="Genomic_DNA"/>
</dbReference>
<organism evidence="1 2">
    <name type="scientific">Cupriavidus taiwanensis</name>
    <dbReference type="NCBI Taxonomy" id="164546"/>
    <lineage>
        <taxon>Bacteria</taxon>
        <taxon>Pseudomonadati</taxon>
        <taxon>Pseudomonadota</taxon>
        <taxon>Betaproteobacteria</taxon>
        <taxon>Burkholderiales</taxon>
        <taxon>Burkholderiaceae</taxon>
        <taxon>Cupriavidus</taxon>
    </lineage>
</organism>
<dbReference type="Proteomes" id="UP000254259">
    <property type="component" value="Plasmid CBM2636_mp"/>
</dbReference>
<geneLocation type="plasmid" evidence="2">
    <name>cbm2636_mp</name>
</geneLocation>
<gene>
    <name evidence="1" type="ORF">CBM2636_MP20567</name>
</gene>
<evidence type="ECO:0000313" key="1">
    <source>
        <dbReference type="EMBL" id="SPD67717.1"/>
    </source>
</evidence>
<sequence>MHDALADLFCDPFGQILDVRC</sequence>